<evidence type="ECO:0000313" key="6">
    <source>
        <dbReference type="Proteomes" id="UP000785679"/>
    </source>
</evidence>
<reference evidence="5" key="1">
    <citation type="submission" date="2019-06" db="EMBL/GenBank/DDBJ databases">
        <authorList>
            <person name="Zheng W."/>
        </authorList>
    </citation>
    <scope>NUCLEOTIDE SEQUENCE</scope>
    <source>
        <strain evidence="5">QDHG01</strain>
    </source>
</reference>
<dbReference type="GO" id="GO:0006508">
    <property type="term" value="P:proteolysis"/>
    <property type="evidence" value="ECO:0007669"/>
    <property type="project" value="InterPro"/>
</dbReference>
<dbReference type="Pfam" id="PF18027">
    <property type="entry name" value="Pepdidase_M14_N"/>
    <property type="match status" value="1"/>
</dbReference>
<organism evidence="5 6">
    <name type="scientific">Halteria grandinella</name>
    <dbReference type="NCBI Taxonomy" id="5974"/>
    <lineage>
        <taxon>Eukaryota</taxon>
        <taxon>Sar</taxon>
        <taxon>Alveolata</taxon>
        <taxon>Ciliophora</taxon>
        <taxon>Intramacronucleata</taxon>
        <taxon>Spirotrichea</taxon>
        <taxon>Stichotrichia</taxon>
        <taxon>Sporadotrichida</taxon>
        <taxon>Halteriidae</taxon>
        <taxon>Halteria</taxon>
    </lineage>
</organism>
<comment type="caution">
    <text evidence="5">The sequence shown here is derived from an EMBL/GenBank/DDBJ whole genome shotgun (WGS) entry which is preliminary data.</text>
</comment>
<proteinExistence type="inferred from homology"/>
<dbReference type="InterPro" id="IPR040626">
    <property type="entry name" value="Pepdidase_M14_N"/>
</dbReference>
<gene>
    <name evidence="5" type="ORF">FGO68_gene8105</name>
</gene>
<comment type="similarity">
    <text evidence="2 3">Belongs to the peptidase M14 family.</text>
</comment>
<evidence type="ECO:0000313" key="5">
    <source>
        <dbReference type="EMBL" id="TNV84726.1"/>
    </source>
</evidence>
<dbReference type="Pfam" id="PF00246">
    <property type="entry name" value="Peptidase_M14"/>
    <property type="match status" value="1"/>
</dbReference>
<dbReference type="AlphaFoldDB" id="A0A8J8T7W8"/>
<evidence type="ECO:0000256" key="2">
    <source>
        <dbReference type="ARBA" id="ARBA00005988"/>
    </source>
</evidence>
<evidence type="ECO:0000256" key="1">
    <source>
        <dbReference type="ARBA" id="ARBA00001947"/>
    </source>
</evidence>
<dbReference type="GO" id="GO:0008270">
    <property type="term" value="F:zinc ion binding"/>
    <property type="evidence" value="ECO:0007669"/>
    <property type="project" value="InterPro"/>
</dbReference>
<dbReference type="EMBL" id="RRYP01002477">
    <property type="protein sequence ID" value="TNV84726.1"/>
    <property type="molecule type" value="Genomic_DNA"/>
</dbReference>
<dbReference type="OrthoDB" id="10253041at2759"/>
<feature type="active site" description="Proton donor/acceptor" evidence="3">
    <location>
        <position position="431"/>
    </location>
</feature>
<name>A0A8J8T7W8_HALGN</name>
<evidence type="ECO:0000259" key="4">
    <source>
        <dbReference type="PROSITE" id="PS52035"/>
    </source>
</evidence>
<feature type="domain" description="Peptidase M14" evidence="4">
    <location>
        <begin position="198"/>
        <end position="467"/>
    </location>
</feature>
<dbReference type="Gene3D" id="2.60.40.3120">
    <property type="match status" value="1"/>
</dbReference>
<keyword evidence="6" id="KW-1185">Reference proteome</keyword>
<dbReference type="InterPro" id="IPR000834">
    <property type="entry name" value="Peptidase_M14"/>
</dbReference>
<evidence type="ECO:0000256" key="3">
    <source>
        <dbReference type="PROSITE-ProRule" id="PRU01379"/>
    </source>
</evidence>
<accession>A0A8J8T7W8</accession>
<dbReference type="Gene3D" id="3.40.630.10">
    <property type="entry name" value="Zn peptidases"/>
    <property type="match status" value="1"/>
</dbReference>
<dbReference type="InterPro" id="IPR050821">
    <property type="entry name" value="Cytosolic_carboxypeptidase"/>
</dbReference>
<protein>
    <recommendedName>
        <fullName evidence="4">Peptidase M14 domain-containing protein</fullName>
    </recommendedName>
</protein>
<dbReference type="GO" id="GO:0004181">
    <property type="term" value="F:metallocarboxypeptidase activity"/>
    <property type="evidence" value="ECO:0007669"/>
    <property type="project" value="InterPro"/>
</dbReference>
<comment type="cofactor">
    <cofactor evidence="1">
        <name>Zn(2+)</name>
        <dbReference type="ChEBI" id="CHEBI:29105"/>
    </cofactor>
</comment>
<dbReference type="PROSITE" id="PS52035">
    <property type="entry name" value="PEPTIDASE_M14"/>
    <property type="match status" value="1"/>
</dbReference>
<dbReference type="Proteomes" id="UP000785679">
    <property type="component" value="Unassembled WGS sequence"/>
</dbReference>
<sequence>MEGKVYDKRGAPRLNRYYEKFKPYYKLDPENHADKTLVFESRFECGNLKRAVKVGEYEYDLYLKNDYGTGGFTQWYFFKVSNTRKDRTYRFNIVNLMKPDSTYNIGMKPLLYSVKEADQTGIGWYRDGYNIAYYQNSRKRIGSQPSGMSSSSASTVASLGGNDRANPQSSGYYGSYFSLTFEVKLKHDLDTVYFAHCYPYGYSDLCDLIQRVCTYQNKDKIRRTVLCKSLAGNDVEMLIVTNFASSPEAISHRKAIILTCRIHPGETNSSFIMNGVIEYLISDEEKAEFLRNTFVFKIIPMLNPDGVIVGNYRCSLIGQDLNRQWIGPSSKQYPVLYHTKLMMKKTLESRDIFFFCDFHGHSTKKNIFMYGNNQTKPSDKHKERVFPQLYAENSENFSYEDCSFEVQKSRESTARVVMWREFNLINSYTLEASFCGPSKGAMKGCHFNPTMLDQMGRVFCKTLADYVEREGGAGA</sequence>
<dbReference type="SUPFAM" id="SSF53187">
    <property type="entry name" value="Zn-dependent exopeptidases"/>
    <property type="match status" value="1"/>
</dbReference>
<dbReference type="PANTHER" id="PTHR12756:SF11">
    <property type="entry name" value="CYTOSOLIC CARBOXYPEPTIDASE 1"/>
    <property type="match status" value="1"/>
</dbReference>
<dbReference type="PANTHER" id="PTHR12756">
    <property type="entry name" value="CYTOSOLIC CARBOXYPEPTIDASE"/>
    <property type="match status" value="1"/>
</dbReference>